<accession>A0A8D9F4X8</accession>
<dbReference type="AlphaFoldDB" id="A0A8D9F4X8"/>
<sequence length="100" mass="12144">MLLFINNYSSFPKYIFAYFLVKNKKIRSFFPPPEKFIYLSYGVSEMTDSLLMLVFKLIYDFYFVPLSNLYYKYKRIPCYILAIIRRNKFENGRGKNVHSF</sequence>
<evidence type="ECO:0000313" key="2">
    <source>
        <dbReference type="EMBL" id="CAG6777386.1"/>
    </source>
</evidence>
<dbReference type="EMBL" id="HBUF01605435">
    <property type="protein sequence ID" value="CAG6777386.1"/>
    <property type="molecule type" value="Transcribed_RNA"/>
</dbReference>
<reference evidence="2" key="1">
    <citation type="submission" date="2021-05" db="EMBL/GenBank/DDBJ databases">
        <authorList>
            <person name="Alioto T."/>
            <person name="Alioto T."/>
            <person name="Gomez Garrido J."/>
        </authorList>
    </citation>
    <scope>NUCLEOTIDE SEQUENCE</scope>
</reference>
<keyword evidence="1" id="KW-0472">Membrane</keyword>
<feature type="transmembrane region" description="Helical" evidence="1">
    <location>
        <begin position="50"/>
        <end position="71"/>
    </location>
</feature>
<name>A0A8D9F4X8_9HEMI</name>
<keyword evidence="1" id="KW-0812">Transmembrane</keyword>
<proteinExistence type="predicted"/>
<protein>
    <submittedName>
        <fullName evidence="2">Uncharacterized protein</fullName>
    </submittedName>
</protein>
<evidence type="ECO:0000256" key="1">
    <source>
        <dbReference type="SAM" id="Phobius"/>
    </source>
</evidence>
<organism evidence="2">
    <name type="scientific">Cacopsylla melanoneura</name>
    <dbReference type="NCBI Taxonomy" id="428564"/>
    <lineage>
        <taxon>Eukaryota</taxon>
        <taxon>Metazoa</taxon>
        <taxon>Ecdysozoa</taxon>
        <taxon>Arthropoda</taxon>
        <taxon>Hexapoda</taxon>
        <taxon>Insecta</taxon>
        <taxon>Pterygota</taxon>
        <taxon>Neoptera</taxon>
        <taxon>Paraneoptera</taxon>
        <taxon>Hemiptera</taxon>
        <taxon>Sternorrhyncha</taxon>
        <taxon>Psylloidea</taxon>
        <taxon>Psyllidae</taxon>
        <taxon>Psyllinae</taxon>
        <taxon>Cacopsylla</taxon>
    </lineage>
</organism>
<keyword evidence="1" id="KW-1133">Transmembrane helix</keyword>